<keyword evidence="8" id="KW-1185">Reference proteome</keyword>
<dbReference type="InterPro" id="IPR045851">
    <property type="entry name" value="AMP-bd_C_sf"/>
</dbReference>
<organism evidence="7 8">
    <name type="scientific">Bacillus manliponensis</name>
    <dbReference type="NCBI Taxonomy" id="574376"/>
    <lineage>
        <taxon>Bacteria</taxon>
        <taxon>Bacillati</taxon>
        <taxon>Bacillota</taxon>
        <taxon>Bacilli</taxon>
        <taxon>Bacillales</taxon>
        <taxon>Bacillaceae</taxon>
        <taxon>Bacillus</taxon>
        <taxon>Bacillus cereus group</taxon>
    </lineage>
</organism>
<evidence type="ECO:0000259" key="5">
    <source>
        <dbReference type="Pfam" id="PF00501"/>
    </source>
</evidence>
<dbReference type="Gene3D" id="3.30.300.30">
    <property type="match status" value="1"/>
</dbReference>
<dbReference type="GO" id="GO:0016874">
    <property type="term" value="F:ligase activity"/>
    <property type="evidence" value="ECO:0007669"/>
    <property type="project" value="UniProtKB-KW"/>
</dbReference>
<evidence type="ECO:0000256" key="3">
    <source>
        <dbReference type="ARBA" id="ARBA00022832"/>
    </source>
</evidence>
<evidence type="ECO:0000313" key="7">
    <source>
        <dbReference type="EMBL" id="KEK18610.1"/>
    </source>
</evidence>
<comment type="similarity">
    <text evidence="1">Belongs to the ATP-dependent AMP-binding enzyme family.</text>
</comment>
<dbReference type="Pfam" id="PF23024">
    <property type="entry name" value="AMP-dom_DIP2-like"/>
    <property type="match status" value="1"/>
</dbReference>
<keyword evidence="4" id="KW-0443">Lipid metabolism</keyword>
<dbReference type="Proteomes" id="UP000027822">
    <property type="component" value="Unassembled WGS sequence"/>
</dbReference>
<keyword evidence="2" id="KW-0436">Ligase</keyword>
<feature type="domain" description="AMP-binding enzyme C-terminal" evidence="6">
    <location>
        <begin position="458"/>
        <end position="579"/>
    </location>
</feature>
<dbReference type="eggNOG" id="COG0318">
    <property type="taxonomic scope" value="Bacteria"/>
</dbReference>
<evidence type="ECO:0000313" key="8">
    <source>
        <dbReference type="Proteomes" id="UP000027822"/>
    </source>
</evidence>
<comment type="caution">
    <text evidence="7">The sequence shown here is derived from an EMBL/GenBank/DDBJ whole genome shotgun (WGS) entry which is preliminary data.</text>
</comment>
<reference evidence="7 8" key="1">
    <citation type="submission" date="2014-06" db="EMBL/GenBank/DDBJ databases">
        <title>Draft genome sequence of Bacillus manliponensis JCM 15802 (MCCC 1A00708).</title>
        <authorList>
            <person name="Lai Q."/>
            <person name="Liu Y."/>
            <person name="Shao Z."/>
        </authorList>
    </citation>
    <scope>NUCLEOTIDE SEQUENCE [LARGE SCALE GENOMIC DNA]</scope>
    <source>
        <strain evidence="7 8">JCM 15802</strain>
    </source>
</reference>
<dbReference type="InterPro" id="IPR042099">
    <property type="entry name" value="ANL_N_sf"/>
</dbReference>
<dbReference type="Gene3D" id="3.40.50.12780">
    <property type="entry name" value="N-terminal domain of ligase-like"/>
    <property type="match status" value="1"/>
</dbReference>
<sequence>MLQTSLDKTLKYYSLIDLLNSNAAKNPDKVAFNYLIGDEDEISISFEQLVMDSKRIAAYLQNEGLSGKQALIMYPPGLEYIKAFLGCLYAGVIAVPVYPPTLSRNMDRIRSILIDASTNIIFTTSQLHSKIAKHFSEEISAMDIKWICIDESLLPQADQWTQPDINGESIAFLQYTSGSTSAPKGVMVSHQNILYNEKMIQKAFNNDENTIVFGWLPLYHDMGLIGNVLQPLFLGGTSILMSPIDFLKKPFRWLQAISKYKATVSGAPNFAYDLCVKKVTEEQKTLIDLSSWKVAYNGAEPVRYETLKKFSAEFENCGFKEESFYPCYGMAEATLFISGGVTNKKSIIKYFDSKALRDNKVQETRECNESIALVSCGTTHLEQKIKIVNPDTYNTCSKNEIGEIWVNGVNVANGYFGTGDNANFRGRISGENSAKYLKTGDLGFINDGQLYITGRLKDLIILRGKNYYPQDIELTTEKAHIGIKDGCSAAFSITEENEERLVIVAEIERAFRPRESGYPNDKLDAKNVLTHIRQKVMEEHGAQPYCICLIKTGTIPKTSSGKIQRNACKQEYLNNELVIWHIDKKE</sequence>
<dbReference type="EMBL" id="JOTN01000012">
    <property type="protein sequence ID" value="KEK18610.1"/>
    <property type="molecule type" value="Genomic_DNA"/>
</dbReference>
<evidence type="ECO:0000259" key="6">
    <source>
        <dbReference type="Pfam" id="PF23024"/>
    </source>
</evidence>
<dbReference type="InterPro" id="IPR000873">
    <property type="entry name" value="AMP-dep_synth/lig_dom"/>
</dbReference>
<name>A0A073JWD6_9BACI</name>
<gene>
    <name evidence="7" type="ORF">BAMA_03625</name>
</gene>
<dbReference type="GO" id="GO:0071766">
    <property type="term" value="P:Actinobacterium-type cell wall biogenesis"/>
    <property type="evidence" value="ECO:0007669"/>
    <property type="project" value="UniProtKB-ARBA"/>
</dbReference>
<dbReference type="PANTHER" id="PTHR22754:SF32">
    <property type="entry name" value="DISCO-INTERACTING PROTEIN 2"/>
    <property type="match status" value="1"/>
</dbReference>
<dbReference type="GO" id="GO:0005886">
    <property type="term" value="C:plasma membrane"/>
    <property type="evidence" value="ECO:0007669"/>
    <property type="project" value="TreeGrafter"/>
</dbReference>
<evidence type="ECO:0000256" key="1">
    <source>
        <dbReference type="ARBA" id="ARBA00006432"/>
    </source>
</evidence>
<dbReference type="FunFam" id="3.40.50.12780:FF:000013">
    <property type="entry name" value="Long-chain-fatty-acid--AMP ligase FadD32"/>
    <property type="match status" value="1"/>
</dbReference>
<dbReference type="Pfam" id="PF00501">
    <property type="entry name" value="AMP-binding"/>
    <property type="match status" value="1"/>
</dbReference>
<dbReference type="STRING" id="574376.BAMA_03625"/>
<accession>A0A073JWD6</accession>
<feature type="domain" description="AMP-dependent synthetase/ligase" evidence="5">
    <location>
        <begin position="21"/>
        <end position="416"/>
    </location>
</feature>
<dbReference type="GO" id="GO:0070566">
    <property type="term" value="F:adenylyltransferase activity"/>
    <property type="evidence" value="ECO:0007669"/>
    <property type="project" value="TreeGrafter"/>
</dbReference>
<dbReference type="AlphaFoldDB" id="A0A073JWD6"/>
<protein>
    <submittedName>
        <fullName evidence="7">Uncharacterized protein</fullName>
    </submittedName>
</protein>
<dbReference type="GO" id="GO:0006633">
    <property type="term" value="P:fatty acid biosynthetic process"/>
    <property type="evidence" value="ECO:0007669"/>
    <property type="project" value="TreeGrafter"/>
</dbReference>
<keyword evidence="3" id="KW-0276">Fatty acid metabolism</keyword>
<dbReference type="InterPro" id="IPR025110">
    <property type="entry name" value="AMP-bd_C"/>
</dbReference>
<dbReference type="OrthoDB" id="9765680at2"/>
<dbReference type="CDD" id="cd05931">
    <property type="entry name" value="FAAL"/>
    <property type="match status" value="1"/>
</dbReference>
<dbReference type="PANTHER" id="PTHR22754">
    <property type="entry name" value="DISCO-INTERACTING PROTEIN 2 DIP2 -RELATED"/>
    <property type="match status" value="1"/>
</dbReference>
<dbReference type="SUPFAM" id="SSF56801">
    <property type="entry name" value="Acetyl-CoA synthetase-like"/>
    <property type="match status" value="1"/>
</dbReference>
<evidence type="ECO:0000256" key="4">
    <source>
        <dbReference type="ARBA" id="ARBA00023098"/>
    </source>
</evidence>
<evidence type="ECO:0000256" key="2">
    <source>
        <dbReference type="ARBA" id="ARBA00022598"/>
    </source>
</evidence>
<proteinExistence type="inferred from homology"/>
<dbReference type="InterPro" id="IPR040097">
    <property type="entry name" value="FAAL/FAAC"/>
</dbReference>
<dbReference type="PROSITE" id="PS00455">
    <property type="entry name" value="AMP_BINDING"/>
    <property type="match status" value="1"/>
</dbReference>
<dbReference type="RefSeq" id="WP_034640129.1">
    <property type="nucleotide sequence ID" value="NZ_CBCSJC010000037.1"/>
</dbReference>
<dbReference type="InterPro" id="IPR020845">
    <property type="entry name" value="AMP-binding_CS"/>
</dbReference>